<organism evidence="2 3">
    <name type="scientific">Atta colombica</name>
    <dbReference type="NCBI Taxonomy" id="520822"/>
    <lineage>
        <taxon>Eukaryota</taxon>
        <taxon>Metazoa</taxon>
        <taxon>Ecdysozoa</taxon>
        <taxon>Arthropoda</taxon>
        <taxon>Hexapoda</taxon>
        <taxon>Insecta</taxon>
        <taxon>Pterygota</taxon>
        <taxon>Neoptera</taxon>
        <taxon>Endopterygota</taxon>
        <taxon>Hymenoptera</taxon>
        <taxon>Apocrita</taxon>
        <taxon>Aculeata</taxon>
        <taxon>Formicoidea</taxon>
        <taxon>Formicidae</taxon>
        <taxon>Myrmicinae</taxon>
        <taxon>Atta</taxon>
    </lineage>
</organism>
<evidence type="ECO:0000256" key="1">
    <source>
        <dbReference type="SAM" id="MobiDB-lite"/>
    </source>
</evidence>
<sequence>MRTTGPEVSRRHEMEEGWVLVANTNFVLFTRTFGQVETARDIVIYDIVEDPGQEKARSGATRDIASYQLPPTKSY</sequence>
<dbReference type="AlphaFoldDB" id="A0A195BK73"/>
<feature type="region of interest" description="Disordered" evidence="1">
    <location>
        <begin position="53"/>
        <end position="75"/>
    </location>
</feature>
<evidence type="ECO:0000313" key="3">
    <source>
        <dbReference type="Proteomes" id="UP000078540"/>
    </source>
</evidence>
<gene>
    <name evidence="2" type="ORF">ALC53_04803</name>
</gene>
<name>A0A195BK73_9HYME</name>
<keyword evidence="3" id="KW-1185">Reference proteome</keyword>
<dbReference type="EMBL" id="KQ976455">
    <property type="protein sequence ID" value="KYM85015.1"/>
    <property type="molecule type" value="Genomic_DNA"/>
</dbReference>
<accession>A0A195BK73</accession>
<evidence type="ECO:0000313" key="2">
    <source>
        <dbReference type="EMBL" id="KYM85015.1"/>
    </source>
</evidence>
<protein>
    <submittedName>
        <fullName evidence="2">Uncharacterized protein</fullName>
    </submittedName>
</protein>
<dbReference type="Proteomes" id="UP000078540">
    <property type="component" value="Unassembled WGS sequence"/>
</dbReference>
<proteinExistence type="predicted"/>
<reference evidence="2 3" key="1">
    <citation type="submission" date="2015-09" db="EMBL/GenBank/DDBJ databases">
        <title>Atta colombica WGS genome.</title>
        <authorList>
            <person name="Nygaard S."/>
            <person name="Hu H."/>
            <person name="Boomsma J."/>
            <person name="Zhang G."/>
        </authorList>
    </citation>
    <scope>NUCLEOTIDE SEQUENCE [LARGE SCALE GENOMIC DNA]</scope>
    <source>
        <strain evidence="2">Treedump-2</strain>
        <tissue evidence="2">Whole body</tissue>
    </source>
</reference>